<evidence type="ECO:0000313" key="2">
    <source>
        <dbReference type="EMBL" id="KAL0568825.1"/>
    </source>
</evidence>
<protein>
    <submittedName>
        <fullName evidence="2">Uncharacterized protein</fullName>
    </submittedName>
</protein>
<reference evidence="2 3" key="1">
    <citation type="submission" date="2024-02" db="EMBL/GenBank/DDBJ databases">
        <title>A draft genome for the cacao thread blight pathogen Marasmius crinis-equi.</title>
        <authorList>
            <person name="Cohen S.P."/>
            <person name="Baruah I.K."/>
            <person name="Amoako-Attah I."/>
            <person name="Bukari Y."/>
            <person name="Meinhardt L.W."/>
            <person name="Bailey B.A."/>
        </authorList>
    </citation>
    <scope>NUCLEOTIDE SEQUENCE [LARGE SCALE GENOMIC DNA]</scope>
    <source>
        <strain evidence="2 3">GH-76</strain>
    </source>
</reference>
<feature type="compositionally biased region" description="Basic residues" evidence="1">
    <location>
        <begin position="452"/>
        <end position="465"/>
    </location>
</feature>
<feature type="compositionally biased region" description="Basic and acidic residues" evidence="1">
    <location>
        <begin position="1"/>
        <end position="16"/>
    </location>
</feature>
<dbReference type="Proteomes" id="UP001465976">
    <property type="component" value="Unassembled WGS sequence"/>
</dbReference>
<feature type="region of interest" description="Disordered" evidence="1">
    <location>
        <begin position="362"/>
        <end position="489"/>
    </location>
</feature>
<proteinExistence type="predicted"/>
<accession>A0ABR3F0V6</accession>
<feature type="region of interest" description="Disordered" evidence="1">
    <location>
        <begin position="550"/>
        <end position="570"/>
    </location>
</feature>
<organism evidence="2 3">
    <name type="scientific">Marasmius crinis-equi</name>
    <dbReference type="NCBI Taxonomy" id="585013"/>
    <lineage>
        <taxon>Eukaryota</taxon>
        <taxon>Fungi</taxon>
        <taxon>Dikarya</taxon>
        <taxon>Basidiomycota</taxon>
        <taxon>Agaricomycotina</taxon>
        <taxon>Agaricomycetes</taxon>
        <taxon>Agaricomycetidae</taxon>
        <taxon>Agaricales</taxon>
        <taxon>Marasmiineae</taxon>
        <taxon>Marasmiaceae</taxon>
        <taxon>Marasmius</taxon>
    </lineage>
</organism>
<keyword evidence="3" id="KW-1185">Reference proteome</keyword>
<dbReference type="EMBL" id="JBAHYK010001252">
    <property type="protein sequence ID" value="KAL0568825.1"/>
    <property type="molecule type" value="Genomic_DNA"/>
</dbReference>
<comment type="caution">
    <text evidence="2">The sequence shown here is derived from an EMBL/GenBank/DDBJ whole genome shotgun (WGS) entry which is preliminary data.</text>
</comment>
<sequence length="570" mass="63194">MAASTEHQRYNPEGRGPEPGSGSESDDVNPDGKGIGQPSWFPPAERHWLDRKTKSQEFAEKYDRKFGENIVALKAEGLSDAYPFGYVQKMIKLLDNQRYQQKKNKAKDSGQAAPLIKGLQRTRSAKDVFSDSKRADLNQQVNADRHKDGLSHQHHLLMLNKRLHDGWEVAPEDVRKQCEEIARQENQAADEASIYVNQQELSSFLTGVINSLSGLGKRQVGNLIFHGMGAYRDEDEMLQFFTVDSAGVGKEILQPFGQHAFYAAFHNHFKAYAEPLVPWFPQFDPELVTPRDKRQMMFDHVYAHWVQVFGDIALDWDAVTTNPTDYLVSPPSSFMFAEPYSIPQEQLDPAIVYFQSTPSLFKHPTVPEREGGNDELTGDAQELADRRRKRPGRPKKVDGQNQPAPTVGNHVQRAGDIEDGTDGPGVPLTAPEVNGIPTPQDPATGATESKQKGRKKGKSAAKVRKVPGVPAAEKGGMEPPAKHKKANNRAVSNICSQVRNEVPVQEVQAEVGLNAHNGAHEEAPVRLVQAHQVPEQPVLRQSNRRQMEIVEATPPEEEEPGPPVVASGKG</sequence>
<gene>
    <name evidence="2" type="ORF">V5O48_013158</name>
</gene>
<feature type="region of interest" description="Disordered" evidence="1">
    <location>
        <begin position="1"/>
        <end position="48"/>
    </location>
</feature>
<name>A0ABR3F0V6_9AGAR</name>
<evidence type="ECO:0000313" key="3">
    <source>
        <dbReference type="Proteomes" id="UP001465976"/>
    </source>
</evidence>
<evidence type="ECO:0000256" key="1">
    <source>
        <dbReference type="SAM" id="MobiDB-lite"/>
    </source>
</evidence>